<organism evidence="3 4">
    <name type="scientific">Neisseria weaveri</name>
    <dbReference type="NCBI Taxonomy" id="28091"/>
    <lineage>
        <taxon>Bacteria</taxon>
        <taxon>Pseudomonadati</taxon>
        <taxon>Pseudomonadota</taxon>
        <taxon>Betaproteobacteria</taxon>
        <taxon>Neisseriales</taxon>
        <taxon>Neisseriaceae</taxon>
        <taxon>Neisseria</taxon>
    </lineage>
</organism>
<dbReference type="OrthoDB" id="9780765at2"/>
<proteinExistence type="predicted"/>
<evidence type="ECO:0000313" key="3">
    <source>
        <dbReference type="EMBL" id="VEJ50370.1"/>
    </source>
</evidence>
<protein>
    <submittedName>
        <fullName evidence="3">BioH - biotin biosynthesis protein</fullName>
        <ecNumber evidence="3">3.1.1.24</ecNumber>
    </submittedName>
</protein>
<evidence type="ECO:0000259" key="2">
    <source>
        <dbReference type="Pfam" id="PF00561"/>
    </source>
</evidence>
<dbReference type="InterPro" id="IPR029058">
    <property type="entry name" value="AB_hydrolase_fold"/>
</dbReference>
<evidence type="ECO:0000256" key="1">
    <source>
        <dbReference type="ARBA" id="ARBA00022801"/>
    </source>
</evidence>
<gene>
    <name evidence="3" type="primary">catD</name>
    <name evidence="3" type="ORF">NCTC12742_00656</name>
</gene>
<dbReference type="RefSeq" id="WP_004282759.1">
    <property type="nucleotide sequence ID" value="NZ_CAUJRG010000002.1"/>
</dbReference>
<evidence type="ECO:0000313" key="4">
    <source>
        <dbReference type="Proteomes" id="UP000272771"/>
    </source>
</evidence>
<dbReference type="Gene3D" id="3.40.50.1820">
    <property type="entry name" value="alpha/beta hydrolase"/>
    <property type="match status" value="1"/>
</dbReference>
<dbReference type="GO" id="GO:0016020">
    <property type="term" value="C:membrane"/>
    <property type="evidence" value="ECO:0007669"/>
    <property type="project" value="TreeGrafter"/>
</dbReference>
<name>A0A3S4ZKA8_9NEIS</name>
<dbReference type="STRING" id="28091.SAMEA3174300_01278"/>
<dbReference type="PANTHER" id="PTHR43798:SF31">
    <property type="entry name" value="AB HYDROLASE SUPERFAMILY PROTEIN YCLE"/>
    <property type="match status" value="1"/>
</dbReference>
<dbReference type="AlphaFoldDB" id="A0A3S4ZKA8"/>
<reference evidence="3 4" key="1">
    <citation type="submission" date="2018-12" db="EMBL/GenBank/DDBJ databases">
        <authorList>
            <consortium name="Pathogen Informatics"/>
        </authorList>
    </citation>
    <scope>NUCLEOTIDE SEQUENCE [LARGE SCALE GENOMIC DNA]</scope>
    <source>
        <strain evidence="3 4">NCTC12742</strain>
    </source>
</reference>
<keyword evidence="1 3" id="KW-0378">Hydrolase</keyword>
<dbReference type="PANTHER" id="PTHR43798">
    <property type="entry name" value="MONOACYLGLYCEROL LIPASE"/>
    <property type="match status" value="1"/>
</dbReference>
<sequence length="269" mass="29460">MKETLNHIDIALNTYGSRDNPTLILIHGLLGNRTSLAPLAQQLSSRYFTVTYDCRGHGQSSKPQHYTLADHAADLAALIDRFGGQAHVFGYSMGSYIAAQAAINTPQKIRRLILAVTKPKDDGNGSSIARLLQAHGLTPKTATETQIQAVLQAALWSPHTSQARRDALNAEADRRGREARIPILTAAQRHAVNQALVGFDLSGKLPDIQAPTLVIAGKYDGINPPETVRTVADLIPRSRFELFEHSGHLIHREEPEKLLQTVETFLTES</sequence>
<dbReference type="EC" id="3.1.1.24" evidence="3"/>
<feature type="domain" description="AB hydrolase-1" evidence="2">
    <location>
        <begin position="21"/>
        <end position="255"/>
    </location>
</feature>
<dbReference type="GO" id="GO:0047570">
    <property type="term" value="F:3-oxoadipate enol-lactonase activity"/>
    <property type="evidence" value="ECO:0007669"/>
    <property type="project" value="UniProtKB-EC"/>
</dbReference>
<dbReference type="InterPro" id="IPR000639">
    <property type="entry name" value="Epox_hydrolase-like"/>
</dbReference>
<dbReference type="Pfam" id="PF00561">
    <property type="entry name" value="Abhydrolase_1"/>
    <property type="match status" value="1"/>
</dbReference>
<dbReference type="Proteomes" id="UP000272771">
    <property type="component" value="Chromosome"/>
</dbReference>
<dbReference type="PRINTS" id="PR00412">
    <property type="entry name" value="EPOXHYDRLASE"/>
</dbReference>
<dbReference type="InterPro" id="IPR000073">
    <property type="entry name" value="AB_hydrolase_1"/>
</dbReference>
<keyword evidence="4" id="KW-1185">Reference proteome</keyword>
<accession>A0A3S4ZKA8</accession>
<dbReference type="PRINTS" id="PR00111">
    <property type="entry name" value="ABHYDROLASE"/>
</dbReference>
<dbReference type="EMBL" id="LR134533">
    <property type="protein sequence ID" value="VEJ50370.1"/>
    <property type="molecule type" value="Genomic_DNA"/>
</dbReference>
<dbReference type="SUPFAM" id="SSF53474">
    <property type="entry name" value="alpha/beta-Hydrolases"/>
    <property type="match status" value="1"/>
</dbReference>
<dbReference type="InterPro" id="IPR050266">
    <property type="entry name" value="AB_hydrolase_sf"/>
</dbReference>